<keyword evidence="3" id="KW-1185">Reference proteome</keyword>
<reference evidence="2 3" key="1">
    <citation type="submission" date="2020-08" db="EMBL/GenBank/DDBJ databases">
        <title>Genomic Encyclopedia of Type Strains, Phase IV (KMG-IV): sequencing the most valuable type-strain genomes for metagenomic binning, comparative biology and taxonomic classification.</title>
        <authorList>
            <person name="Goeker M."/>
        </authorList>
    </citation>
    <scope>NUCLEOTIDE SEQUENCE [LARGE SCALE GENOMIC DNA]</scope>
    <source>
        <strain evidence="2 3">DSM 27939</strain>
    </source>
</reference>
<dbReference type="AlphaFoldDB" id="A0A7W8NHD0"/>
<feature type="region of interest" description="Disordered" evidence="1">
    <location>
        <begin position="1"/>
        <end position="35"/>
    </location>
</feature>
<sequence>MNRAEKDAAILRKRLSQQRTQGPTKALSPGLWREE</sequence>
<protein>
    <submittedName>
        <fullName evidence="2">Uncharacterized protein</fullName>
    </submittedName>
</protein>
<evidence type="ECO:0000256" key="1">
    <source>
        <dbReference type="SAM" id="MobiDB-lite"/>
    </source>
</evidence>
<accession>A0A7W8NHD0</accession>
<dbReference type="Proteomes" id="UP000552709">
    <property type="component" value="Unassembled WGS sequence"/>
</dbReference>
<comment type="caution">
    <text evidence="2">The sequence shown here is derived from an EMBL/GenBank/DDBJ whole genome shotgun (WGS) entry which is preliminary data.</text>
</comment>
<dbReference type="EMBL" id="JACHFL010000042">
    <property type="protein sequence ID" value="MBB5366421.1"/>
    <property type="molecule type" value="Genomic_DNA"/>
</dbReference>
<evidence type="ECO:0000313" key="3">
    <source>
        <dbReference type="Proteomes" id="UP000552709"/>
    </source>
</evidence>
<gene>
    <name evidence="2" type="ORF">HNQ08_005550</name>
</gene>
<evidence type="ECO:0000313" key="2">
    <source>
        <dbReference type="EMBL" id="MBB5366421.1"/>
    </source>
</evidence>
<name>A0A7W8NHD0_9DEIO</name>
<proteinExistence type="predicted"/>
<feature type="compositionally biased region" description="Basic and acidic residues" evidence="1">
    <location>
        <begin position="1"/>
        <end position="10"/>
    </location>
</feature>
<organism evidence="2 3">
    <name type="scientific">Deinococcus humi</name>
    <dbReference type="NCBI Taxonomy" id="662880"/>
    <lineage>
        <taxon>Bacteria</taxon>
        <taxon>Thermotogati</taxon>
        <taxon>Deinococcota</taxon>
        <taxon>Deinococci</taxon>
        <taxon>Deinococcales</taxon>
        <taxon>Deinococcaceae</taxon>
        <taxon>Deinococcus</taxon>
    </lineage>
</organism>